<dbReference type="InterPro" id="IPR006626">
    <property type="entry name" value="PbH1"/>
</dbReference>
<dbReference type="Pfam" id="PF13229">
    <property type="entry name" value="Beta_helix"/>
    <property type="match status" value="1"/>
</dbReference>
<comment type="caution">
    <text evidence="2">The sequence shown here is derived from an EMBL/GenBank/DDBJ whole genome shotgun (WGS) entry which is preliminary data.</text>
</comment>
<dbReference type="EMBL" id="JAEACQ010000132">
    <property type="protein sequence ID" value="MBL7626404.1"/>
    <property type="molecule type" value="Genomic_DNA"/>
</dbReference>
<dbReference type="AlphaFoldDB" id="A0A937RCK0"/>
<proteinExistence type="predicted"/>
<reference evidence="2" key="1">
    <citation type="submission" date="2020-12" db="EMBL/GenBank/DDBJ databases">
        <title>Genomic characterization of non-nitrogen-fixing Frankia strains.</title>
        <authorList>
            <person name="Carlos-Shanley C."/>
            <person name="Guerra T."/>
            <person name="Hahn D."/>
        </authorList>
    </citation>
    <scope>NUCLEOTIDE SEQUENCE</scope>
    <source>
        <strain evidence="2">CN6</strain>
    </source>
</reference>
<dbReference type="InterPro" id="IPR011050">
    <property type="entry name" value="Pectin_lyase_fold/virulence"/>
</dbReference>
<accession>A0A937RCK0</accession>
<dbReference type="InterPro" id="IPR012334">
    <property type="entry name" value="Pectin_lyas_fold"/>
</dbReference>
<organism evidence="2 3">
    <name type="scientific">Frankia nepalensis</name>
    <dbReference type="NCBI Taxonomy" id="1836974"/>
    <lineage>
        <taxon>Bacteria</taxon>
        <taxon>Bacillati</taxon>
        <taxon>Actinomycetota</taxon>
        <taxon>Actinomycetes</taxon>
        <taxon>Frankiales</taxon>
        <taxon>Frankiaceae</taxon>
        <taxon>Frankia</taxon>
    </lineage>
</organism>
<evidence type="ECO:0000313" key="2">
    <source>
        <dbReference type="EMBL" id="MBL7626404.1"/>
    </source>
</evidence>
<dbReference type="InterPro" id="IPR039448">
    <property type="entry name" value="Beta_helix"/>
</dbReference>
<gene>
    <name evidence="2" type="ORF">I7412_04295</name>
</gene>
<feature type="domain" description="Right handed beta helix" evidence="1">
    <location>
        <begin position="51"/>
        <end position="188"/>
    </location>
</feature>
<protein>
    <submittedName>
        <fullName evidence="2">Right-handed parallel beta-helix repeat-containing protein</fullName>
    </submittedName>
</protein>
<keyword evidence="3" id="KW-1185">Reference proteome</keyword>
<dbReference type="RefSeq" id="WP_203004459.1">
    <property type="nucleotide sequence ID" value="NZ_JADWYU010000217.1"/>
</dbReference>
<sequence>MTITKPGTVVDGMDVYGCITVAADNVVIRNTRILCKDWYGVRAFADGRESRNLLIEDVEISCGGNGEFMAVAFSNYTARRLNVHDCGDGLRAADNVTIEDSYIHDLVAGPDVHNDGIQSDGGSNVLIRHNRIEVRFSQTSPILMSTNTAPISDVVVEGNYLAGGGYCLYAGTTGGGPVTNMRVVNNRFSQKFFPKCGYWGPATGAGPDTVWSGNVWDETNVPVEP</sequence>
<evidence type="ECO:0000313" key="3">
    <source>
        <dbReference type="Proteomes" id="UP000604475"/>
    </source>
</evidence>
<dbReference type="SMART" id="SM00710">
    <property type="entry name" value="PbH1"/>
    <property type="match status" value="4"/>
</dbReference>
<dbReference type="Proteomes" id="UP000604475">
    <property type="component" value="Unassembled WGS sequence"/>
</dbReference>
<evidence type="ECO:0000259" key="1">
    <source>
        <dbReference type="Pfam" id="PF13229"/>
    </source>
</evidence>
<dbReference type="SUPFAM" id="SSF51126">
    <property type="entry name" value="Pectin lyase-like"/>
    <property type="match status" value="1"/>
</dbReference>
<dbReference type="Gene3D" id="2.160.20.10">
    <property type="entry name" value="Single-stranded right-handed beta-helix, Pectin lyase-like"/>
    <property type="match status" value="1"/>
</dbReference>
<name>A0A937RCK0_9ACTN</name>